<accession>A0AAP2DCG4</accession>
<keyword evidence="3" id="KW-0597">Phosphoprotein</keyword>
<evidence type="ECO:0000313" key="9">
    <source>
        <dbReference type="Proteomes" id="UP001319180"/>
    </source>
</evidence>
<keyword evidence="5 8" id="KW-0418">Kinase</keyword>
<dbReference type="GO" id="GO:0005886">
    <property type="term" value="C:plasma membrane"/>
    <property type="evidence" value="ECO:0007669"/>
    <property type="project" value="TreeGrafter"/>
</dbReference>
<evidence type="ECO:0000259" key="7">
    <source>
        <dbReference type="Pfam" id="PF02518"/>
    </source>
</evidence>
<evidence type="ECO:0000256" key="6">
    <source>
        <dbReference type="ARBA" id="ARBA00023012"/>
    </source>
</evidence>
<dbReference type="InterPro" id="IPR036890">
    <property type="entry name" value="HATPase_C_sf"/>
</dbReference>
<dbReference type="PANTHER" id="PTHR45453">
    <property type="entry name" value="PHOSPHATE REGULON SENSOR PROTEIN PHOR"/>
    <property type="match status" value="1"/>
</dbReference>
<dbReference type="AlphaFoldDB" id="A0AAP2DCG4"/>
<dbReference type="EMBL" id="JAHESC010000041">
    <property type="protein sequence ID" value="MBT1689444.1"/>
    <property type="molecule type" value="Genomic_DNA"/>
</dbReference>
<protein>
    <recommendedName>
        <fullName evidence="2">histidine kinase</fullName>
        <ecNumber evidence="2">2.7.13.3</ecNumber>
    </recommendedName>
</protein>
<dbReference type="GO" id="GO:0004721">
    <property type="term" value="F:phosphoprotein phosphatase activity"/>
    <property type="evidence" value="ECO:0007669"/>
    <property type="project" value="TreeGrafter"/>
</dbReference>
<dbReference type="GO" id="GO:0000155">
    <property type="term" value="F:phosphorelay sensor kinase activity"/>
    <property type="evidence" value="ECO:0007669"/>
    <property type="project" value="TreeGrafter"/>
</dbReference>
<dbReference type="EC" id="2.7.13.3" evidence="2"/>
<dbReference type="InterPro" id="IPR003594">
    <property type="entry name" value="HATPase_dom"/>
</dbReference>
<evidence type="ECO:0000313" key="8">
    <source>
        <dbReference type="EMBL" id="MBT1689444.1"/>
    </source>
</evidence>
<evidence type="ECO:0000256" key="3">
    <source>
        <dbReference type="ARBA" id="ARBA00022553"/>
    </source>
</evidence>
<keyword evidence="6" id="KW-0902">Two-component regulatory system</keyword>
<sequence length="342" mass="39614">MKIKYYHIIYEGKIIASNLPESHLNELQSCDTSIKKCVCEIEGSHKRHGARKYTSGLVYLVSYDKNITNKILEHYFDACIFFIPYIIKNKEDIRDGEERNFKRLRHNLISHNANILQYIYNLVPQDSLVLNGKRQTEVIKEIVIKKPDETSRTVLRVLKSANFMKSEFDVFDMINMENPYLEFHKHSAHKITLLNLTPFWLDLIEKGIIIEIGPCHEHVIVDYKSISVALCHLFDNATKYILPNTSFSIYFRSSPKEIDINLEMTSIKITDADIGNIFKENYSGEIATKIGKSGSGLGMNIVKKLIELNHGEISIRRDIDTRQRTKSIVPFERNLFQVKLSK</sequence>
<gene>
    <name evidence="8" type="ORF">KK078_22960</name>
</gene>
<dbReference type="GO" id="GO:0016036">
    <property type="term" value="P:cellular response to phosphate starvation"/>
    <property type="evidence" value="ECO:0007669"/>
    <property type="project" value="TreeGrafter"/>
</dbReference>
<dbReference type="PANTHER" id="PTHR45453:SF1">
    <property type="entry name" value="PHOSPHATE REGULON SENSOR PROTEIN PHOR"/>
    <property type="match status" value="1"/>
</dbReference>
<evidence type="ECO:0000256" key="5">
    <source>
        <dbReference type="ARBA" id="ARBA00022777"/>
    </source>
</evidence>
<comment type="catalytic activity">
    <reaction evidence="1">
        <text>ATP + protein L-histidine = ADP + protein N-phospho-L-histidine.</text>
        <dbReference type="EC" id="2.7.13.3"/>
    </reaction>
</comment>
<name>A0AAP2DCG4_9BACT</name>
<keyword evidence="9" id="KW-1185">Reference proteome</keyword>
<reference evidence="8 9" key="1">
    <citation type="submission" date="2021-05" db="EMBL/GenBank/DDBJ databases">
        <title>A Polyphasic approach of four new species of the genus Ohtaekwangia: Ohtaekwangia histidinii sp. nov., Ohtaekwangia cretensis sp. nov., Ohtaekwangia indiensis sp. nov., Ohtaekwangia reichenbachii sp. nov. from diverse environment.</title>
        <authorList>
            <person name="Octaviana S."/>
        </authorList>
    </citation>
    <scope>NUCLEOTIDE SEQUENCE [LARGE SCALE GENOMIC DNA]</scope>
    <source>
        <strain evidence="8 9">PWU37</strain>
    </source>
</reference>
<proteinExistence type="predicted"/>
<keyword evidence="4" id="KW-0808">Transferase</keyword>
<dbReference type="SUPFAM" id="SSF55874">
    <property type="entry name" value="ATPase domain of HSP90 chaperone/DNA topoisomerase II/histidine kinase"/>
    <property type="match status" value="1"/>
</dbReference>
<evidence type="ECO:0000256" key="1">
    <source>
        <dbReference type="ARBA" id="ARBA00000085"/>
    </source>
</evidence>
<feature type="domain" description="Histidine kinase/HSP90-like ATPase" evidence="7">
    <location>
        <begin position="225"/>
        <end position="319"/>
    </location>
</feature>
<evidence type="ECO:0000256" key="4">
    <source>
        <dbReference type="ARBA" id="ARBA00022679"/>
    </source>
</evidence>
<dbReference type="Proteomes" id="UP001319180">
    <property type="component" value="Unassembled WGS sequence"/>
</dbReference>
<organism evidence="8 9">
    <name type="scientific">Dawidia soli</name>
    <dbReference type="NCBI Taxonomy" id="2782352"/>
    <lineage>
        <taxon>Bacteria</taxon>
        <taxon>Pseudomonadati</taxon>
        <taxon>Bacteroidota</taxon>
        <taxon>Cytophagia</taxon>
        <taxon>Cytophagales</taxon>
        <taxon>Chryseotaleaceae</taxon>
        <taxon>Dawidia</taxon>
    </lineage>
</organism>
<evidence type="ECO:0000256" key="2">
    <source>
        <dbReference type="ARBA" id="ARBA00012438"/>
    </source>
</evidence>
<dbReference type="InterPro" id="IPR050351">
    <property type="entry name" value="BphY/WalK/GraS-like"/>
</dbReference>
<dbReference type="Gene3D" id="3.30.565.10">
    <property type="entry name" value="Histidine kinase-like ATPase, C-terminal domain"/>
    <property type="match status" value="1"/>
</dbReference>
<comment type="caution">
    <text evidence="8">The sequence shown here is derived from an EMBL/GenBank/DDBJ whole genome shotgun (WGS) entry which is preliminary data.</text>
</comment>
<dbReference type="RefSeq" id="WP_254092667.1">
    <property type="nucleotide sequence ID" value="NZ_JAHESC010000041.1"/>
</dbReference>
<dbReference type="Pfam" id="PF02518">
    <property type="entry name" value="HATPase_c"/>
    <property type="match status" value="1"/>
</dbReference>